<dbReference type="AlphaFoldDB" id="A0A383VGA7"/>
<evidence type="ECO:0000313" key="2">
    <source>
        <dbReference type="Proteomes" id="UP000256970"/>
    </source>
</evidence>
<gene>
    <name evidence="1" type="ORF">BQ4739_LOCUS5098</name>
</gene>
<name>A0A383VGA7_TETOB</name>
<sequence>MSFHLPADEEYLSAIFCMISNSGGSSSSSSPGTLLLSFEAALRHSCQQDTPGTSLEQATAAARSLSRMAVVRHSSLQQLVGRASLQQLVRSSLQQQREQQQLLDQLFALQVSCLKHAWGAFGKAHTLHGLGVVHDVMIGVSASCSSVITAISNSAAAATAAAAAATLPRLW</sequence>
<proteinExistence type="predicted"/>
<dbReference type="Proteomes" id="UP000256970">
    <property type="component" value="Unassembled WGS sequence"/>
</dbReference>
<protein>
    <submittedName>
        <fullName evidence="1">Uncharacterized protein</fullName>
    </submittedName>
</protein>
<evidence type="ECO:0000313" key="1">
    <source>
        <dbReference type="EMBL" id="SZX64595.1"/>
    </source>
</evidence>
<organism evidence="1 2">
    <name type="scientific">Tetradesmus obliquus</name>
    <name type="common">Green alga</name>
    <name type="synonym">Acutodesmus obliquus</name>
    <dbReference type="NCBI Taxonomy" id="3088"/>
    <lineage>
        <taxon>Eukaryota</taxon>
        <taxon>Viridiplantae</taxon>
        <taxon>Chlorophyta</taxon>
        <taxon>core chlorophytes</taxon>
        <taxon>Chlorophyceae</taxon>
        <taxon>CS clade</taxon>
        <taxon>Sphaeropleales</taxon>
        <taxon>Scenedesmaceae</taxon>
        <taxon>Tetradesmus</taxon>
    </lineage>
</organism>
<dbReference type="EMBL" id="FNXT01000420">
    <property type="protein sequence ID" value="SZX64595.1"/>
    <property type="molecule type" value="Genomic_DNA"/>
</dbReference>
<keyword evidence="2" id="KW-1185">Reference proteome</keyword>
<accession>A0A383VGA7</accession>
<reference evidence="1 2" key="1">
    <citation type="submission" date="2016-10" db="EMBL/GenBank/DDBJ databases">
        <authorList>
            <person name="Cai Z."/>
        </authorList>
    </citation>
    <scope>NUCLEOTIDE SEQUENCE [LARGE SCALE GENOMIC DNA]</scope>
</reference>